<proteinExistence type="predicted"/>
<dbReference type="EMBL" id="GBYB01013926">
    <property type="protein sequence ID" value="JAG83693.1"/>
    <property type="molecule type" value="Transcribed_RNA"/>
</dbReference>
<protein>
    <submittedName>
        <fullName evidence="1">IaaH protein</fullName>
    </submittedName>
</protein>
<gene>
    <name evidence="1" type="primary">iaaH</name>
    <name evidence="1" type="ORF">g.3036</name>
</gene>
<organism evidence="1">
    <name type="scientific">Fopius arisanus</name>
    <dbReference type="NCBI Taxonomy" id="64838"/>
    <lineage>
        <taxon>Eukaryota</taxon>
        <taxon>Metazoa</taxon>
        <taxon>Ecdysozoa</taxon>
        <taxon>Arthropoda</taxon>
        <taxon>Hexapoda</taxon>
        <taxon>Insecta</taxon>
        <taxon>Pterygota</taxon>
        <taxon>Neoptera</taxon>
        <taxon>Endopterygota</taxon>
        <taxon>Hymenoptera</taxon>
        <taxon>Apocrita</taxon>
        <taxon>Ichneumonoidea</taxon>
        <taxon>Braconidae</taxon>
        <taxon>Opiinae</taxon>
        <taxon>Fopius</taxon>
    </lineage>
</organism>
<accession>A0A0C9S094</accession>
<name>A0A0C9S094_9HYME</name>
<dbReference type="AlphaFoldDB" id="A0A0C9S094"/>
<sequence>KLIVSRKMKYSVGIIILAVFISQNEATPARDVRELYLKSRDIRSSLELYKVRMIPEENGKFAAVEQYQNEMAELYVDNTFASIETEDHEDCMSALKIELDSILMSYRNTTEDCIRKSTPHWGMIIAEMNDLITKGLKFEAKVDGIESTCADHNAGIFEQCLDKYVPELKDFVVYYQDREARLKTEVQVFTGLGFAEFGVCNKSSMEEFRKRLITADEDARECIKVE</sequence>
<evidence type="ECO:0000313" key="1">
    <source>
        <dbReference type="EMBL" id="JAG83693.1"/>
    </source>
</evidence>
<feature type="non-terminal residue" evidence="1">
    <location>
        <position position="1"/>
    </location>
</feature>
<reference evidence="1" key="1">
    <citation type="submission" date="2015-01" db="EMBL/GenBank/DDBJ databases">
        <title>Transcriptome Assembly of Fopius arisanus.</title>
        <authorList>
            <person name="Geib S."/>
        </authorList>
    </citation>
    <scope>NUCLEOTIDE SEQUENCE</scope>
</reference>